<name>A0A077QVL4_9BASI</name>
<feature type="compositionally biased region" description="Low complexity" evidence="1">
    <location>
        <begin position="504"/>
        <end position="532"/>
    </location>
</feature>
<feature type="region of interest" description="Disordered" evidence="1">
    <location>
        <begin position="203"/>
        <end position="269"/>
    </location>
</feature>
<feature type="compositionally biased region" description="Polar residues" evidence="1">
    <location>
        <begin position="1197"/>
        <end position="1229"/>
    </location>
</feature>
<feature type="compositionally biased region" description="Polar residues" evidence="1">
    <location>
        <begin position="392"/>
        <end position="404"/>
    </location>
</feature>
<feature type="region of interest" description="Disordered" evidence="1">
    <location>
        <begin position="1"/>
        <end position="20"/>
    </location>
</feature>
<evidence type="ECO:0000313" key="2">
    <source>
        <dbReference type="EMBL" id="CDI54190.1"/>
    </source>
</evidence>
<feature type="region of interest" description="Disordered" evidence="1">
    <location>
        <begin position="392"/>
        <end position="454"/>
    </location>
</feature>
<feature type="region of interest" description="Disordered" evidence="1">
    <location>
        <begin position="1174"/>
        <end position="1241"/>
    </location>
</feature>
<accession>A0A077QVL4</accession>
<feature type="compositionally biased region" description="Low complexity" evidence="1">
    <location>
        <begin position="44"/>
        <end position="58"/>
    </location>
</feature>
<sequence length="1409" mass="149731">MIGNRQASAHAGPSSGSYGPSFQEDLPLASVLHHKLSLASTTRSISSASGASSTSHRSYPNANHSHHYNQSSASLSSRKHVQTANLHQLPSQLRKDCKRIPLYVRIVPKDTYLRLHISPDQTIRSIKDAALNRAGVPEFDPTLSHRFFQDAINANAQAKLASVSSVDKVLKNRSHALPRIFNGRAPDLGDAGGLVATSVAGARRRSSKGLRTSAMQAKQAEVPSVPKLPEFELRDSDPGAEASYGSRHPVLQGHEDAVSPSPGSSATYATLSRNAGESLASTYSNSNDGLLSSFAQVTRQVSHSTLATSPSSAQSDITHSITSASANSDTTSHSHSNGALADVAIRLHSGLITGDRDAKAEEQRALLRMSQWNIFRTLSSINASASTEIKSPIQSFNSTPTTYSGGDFDSSPHLRPSSPHLDATTTSNTQGHAQSQRMDSPTTPPPNHKAAGSATTASFYTTPGASESFNSLASLSSASEDELVTKMDDDEKGVLDWGSLAEGPLSSPSRTLASTSTSPPSSPSRSLLSTSAATATGASGQVLGAQSLSSMSAVSASLLATNSATTTSPRADPKSASLSISSSPNRPRSRTITVASFIQSRSRTANSASSPSSPPLPTPILGSVASPTRKSSLPKVVPQSRPKMVAESSQRRAVPTDFLDLLKASPNSLSQSCSRFDNTAGTDDEVEQKSTAPLPQNLSRSSAAASFSSLSSAPSSSGRTPSINTNTNANANINTAVERCTSGIYRDPATSFKGRDNSHALSVKFAVISTANGCELEDWQTASNCTLRPYELLLLQWSIPTERVYIPPVSLHDMIRPSSFALTAKSGDRGVLRHAGGPSEDCIGLDSYWEGWVYVFKPDKGSSLSSSSSPSTTTRKEGKWKLHYVTIKGWRIDLYRKKTRAGEAALPVADFIYPLRNVQFVVESHDAGIPTNAALPALDTLPPSCISVTFAPQNGTTIYTSDSTESTLTLRCVTSFDHDSLYHLLVRAWHRASDSLPPPTRTPTNATTATAIDLWRRKALWRSTIAGRGGTVDPGSVGREGGKGRNARSRCRLRPSGWDKNWEDADAWSSESEVENWDVLAPKGLDNVSGQGWVGDRRGTVSPFSTGVNDGGGLNIDSNVETLRKRGENLGIRLNAIEGDKVVARDGEKGKGENGVGSNERVIVPGGLHAALLGRSSGKGGDAVVSSATRTDGFGQDPSSPHHYSSSFTNTNTDSHNKNVSSSRRNLTQSPPPSIPNFEPGLMLGAQTLSRYPNITLGQGWDRVRSRSGSFTRSPPPSQSTQSPLSQALLLSNDAAASMRSLTLSQSHTANNNDESQGPQEQYQRGRTSASSSTNVSRETSPLPLRQNSSSTWNLSLIKSKTVTMKKGEMSSAPIVPGSVPTTVIMGASKNLLLLKKYHLQQQQSQKRT</sequence>
<feature type="region of interest" description="Disordered" evidence="1">
    <location>
        <begin position="494"/>
        <end position="532"/>
    </location>
</feature>
<evidence type="ECO:0000256" key="1">
    <source>
        <dbReference type="SAM" id="MobiDB-lite"/>
    </source>
</evidence>
<feature type="compositionally biased region" description="Polar residues" evidence="1">
    <location>
        <begin position="423"/>
        <end position="441"/>
    </location>
</feature>
<feature type="compositionally biased region" description="Low complexity" evidence="1">
    <location>
        <begin position="411"/>
        <end position="421"/>
    </location>
</feature>
<feature type="region of interest" description="Disordered" evidence="1">
    <location>
        <begin position="1260"/>
        <end position="1285"/>
    </location>
</feature>
<protein>
    <submittedName>
        <fullName evidence="2">Uncharacterized protein</fullName>
    </submittedName>
</protein>
<feature type="compositionally biased region" description="Low complexity" evidence="1">
    <location>
        <begin position="600"/>
        <end position="611"/>
    </location>
</feature>
<feature type="compositionally biased region" description="Polar residues" evidence="1">
    <location>
        <begin position="60"/>
        <end position="89"/>
    </location>
</feature>
<feature type="region of interest" description="Disordered" evidence="1">
    <location>
        <begin position="669"/>
        <end position="728"/>
    </location>
</feature>
<feature type="region of interest" description="Disordered" evidence="1">
    <location>
        <begin position="564"/>
        <end position="652"/>
    </location>
</feature>
<proteinExistence type="predicted"/>
<feature type="compositionally biased region" description="Low complexity" evidence="1">
    <location>
        <begin position="564"/>
        <end position="586"/>
    </location>
</feature>
<feature type="compositionally biased region" description="Low complexity" evidence="1">
    <location>
        <begin position="699"/>
        <end position="728"/>
    </location>
</feature>
<feature type="region of interest" description="Disordered" evidence="1">
    <location>
        <begin position="1030"/>
        <end position="1051"/>
    </location>
</feature>
<feature type="region of interest" description="Disordered" evidence="1">
    <location>
        <begin position="1306"/>
        <end position="1349"/>
    </location>
</feature>
<reference evidence="2" key="1">
    <citation type="journal article" date="2014" name="Genome Biol. Evol.">
        <title>Gene Loss Rather Than Gene Gain Is Associated with a Host Jump from Monocots to Dicots in the Smut Fungus Melanopsichium pennsylvanicum.</title>
        <authorList>
            <person name="Sharma R."/>
            <person name="Mishra B."/>
            <person name="Runge F."/>
            <person name="Thines M."/>
        </authorList>
    </citation>
    <scope>NUCLEOTIDE SEQUENCE</scope>
    <source>
        <strain evidence="2">4</strain>
    </source>
</reference>
<feature type="region of interest" description="Disordered" evidence="1">
    <location>
        <begin position="44"/>
        <end position="89"/>
    </location>
</feature>
<feature type="compositionally biased region" description="Polar residues" evidence="1">
    <location>
        <begin position="689"/>
        <end position="698"/>
    </location>
</feature>
<feature type="compositionally biased region" description="Polar residues" evidence="1">
    <location>
        <begin position="669"/>
        <end position="681"/>
    </location>
</feature>
<dbReference type="EMBL" id="HG529606">
    <property type="protein sequence ID" value="CDI54190.1"/>
    <property type="molecule type" value="Genomic_DNA"/>
</dbReference>
<organism evidence="2">
    <name type="scientific">Melanopsichium pennsylvanicum 4</name>
    <dbReference type="NCBI Taxonomy" id="1398559"/>
    <lineage>
        <taxon>Eukaryota</taxon>
        <taxon>Fungi</taxon>
        <taxon>Dikarya</taxon>
        <taxon>Basidiomycota</taxon>
        <taxon>Ustilaginomycotina</taxon>
        <taxon>Ustilaginomycetes</taxon>
        <taxon>Ustilaginales</taxon>
        <taxon>Ustilaginaceae</taxon>
        <taxon>Melanopsichium</taxon>
    </lineage>
</organism>